<sequence>MAEGMFSESLREPWALGGNPLLLPVLAMGKGRGAQLQLCYREALCTCQAGQRHIAWWYYQYQR</sequence>
<evidence type="ECO:0000313" key="1">
    <source>
        <dbReference type="EMBL" id="KAK2118601.1"/>
    </source>
</evidence>
<gene>
    <name evidence="1" type="ORF">P7K49_005488</name>
</gene>
<keyword evidence="2" id="KW-1185">Reference proteome</keyword>
<accession>A0ABQ9WAF7</accession>
<proteinExistence type="predicted"/>
<feature type="non-terminal residue" evidence="1">
    <location>
        <position position="63"/>
    </location>
</feature>
<protein>
    <submittedName>
        <fullName evidence="1">Uncharacterized protein</fullName>
    </submittedName>
</protein>
<dbReference type="Proteomes" id="UP001266305">
    <property type="component" value="Unassembled WGS sequence"/>
</dbReference>
<name>A0ABQ9WAF7_SAGOE</name>
<evidence type="ECO:0000313" key="2">
    <source>
        <dbReference type="Proteomes" id="UP001266305"/>
    </source>
</evidence>
<organism evidence="1 2">
    <name type="scientific">Saguinus oedipus</name>
    <name type="common">Cotton-top tamarin</name>
    <name type="synonym">Oedipomidas oedipus</name>
    <dbReference type="NCBI Taxonomy" id="9490"/>
    <lineage>
        <taxon>Eukaryota</taxon>
        <taxon>Metazoa</taxon>
        <taxon>Chordata</taxon>
        <taxon>Craniata</taxon>
        <taxon>Vertebrata</taxon>
        <taxon>Euteleostomi</taxon>
        <taxon>Mammalia</taxon>
        <taxon>Eutheria</taxon>
        <taxon>Euarchontoglires</taxon>
        <taxon>Primates</taxon>
        <taxon>Haplorrhini</taxon>
        <taxon>Platyrrhini</taxon>
        <taxon>Cebidae</taxon>
        <taxon>Callitrichinae</taxon>
        <taxon>Saguinus</taxon>
    </lineage>
</organism>
<comment type="caution">
    <text evidence="1">The sequence shown here is derived from an EMBL/GenBank/DDBJ whole genome shotgun (WGS) entry which is preliminary data.</text>
</comment>
<dbReference type="EMBL" id="JASSZA010000002">
    <property type="protein sequence ID" value="KAK2118601.1"/>
    <property type="molecule type" value="Genomic_DNA"/>
</dbReference>
<reference evidence="1 2" key="1">
    <citation type="submission" date="2023-05" db="EMBL/GenBank/DDBJ databases">
        <title>B98-5 Cell Line De Novo Hybrid Assembly: An Optical Mapping Approach.</title>
        <authorList>
            <person name="Kananen K."/>
            <person name="Auerbach J.A."/>
            <person name="Kautto E."/>
            <person name="Blachly J.S."/>
        </authorList>
    </citation>
    <scope>NUCLEOTIDE SEQUENCE [LARGE SCALE GENOMIC DNA]</scope>
    <source>
        <strain evidence="1">B95-8</strain>
        <tissue evidence="1">Cell line</tissue>
    </source>
</reference>